<dbReference type="InterPro" id="IPR020581">
    <property type="entry name" value="GDC_P"/>
</dbReference>
<evidence type="ECO:0000313" key="2">
    <source>
        <dbReference type="EMBL" id="VDL68975.1"/>
    </source>
</evidence>
<dbReference type="InterPro" id="IPR049315">
    <property type="entry name" value="GDC-P_N"/>
</dbReference>
<dbReference type="GO" id="GO:0030170">
    <property type="term" value="F:pyridoxal phosphate binding"/>
    <property type="evidence" value="ECO:0007669"/>
    <property type="project" value="TreeGrafter"/>
</dbReference>
<dbReference type="GO" id="GO:0016594">
    <property type="term" value="F:glycine binding"/>
    <property type="evidence" value="ECO:0007669"/>
    <property type="project" value="TreeGrafter"/>
</dbReference>
<gene>
    <name evidence="2" type="ORF">NBR_LOCUS5386</name>
</gene>
<dbReference type="EMBL" id="UYSL01012833">
    <property type="protein sequence ID" value="VDL68975.1"/>
    <property type="molecule type" value="Genomic_DNA"/>
</dbReference>
<dbReference type="GO" id="GO:0019464">
    <property type="term" value="P:glycine decarboxylation via glycine cleavage system"/>
    <property type="evidence" value="ECO:0007669"/>
    <property type="project" value="TreeGrafter"/>
</dbReference>
<dbReference type="GO" id="GO:0004375">
    <property type="term" value="F:glycine dehydrogenase (decarboxylating) activity"/>
    <property type="evidence" value="ECO:0007669"/>
    <property type="project" value="InterPro"/>
</dbReference>
<evidence type="ECO:0000313" key="3">
    <source>
        <dbReference type="Proteomes" id="UP000271162"/>
    </source>
</evidence>
<name>A0A0N4XS83_NIPBR</name>
<proteinExistence type="predicted"/>
<dbReference type="Proteomes" id="UP000271162">
    <property type="component" value="Unassembled WGS sequence"/>
</dbReference>
<evidence type="ECO:0000259" key="1">
    <source>
        <dbReference type="Pfam" id="PF02347"/>
    </source>
</evidence>
<protein>
    <submittedName>
        <fullName evidence="4">Glycine dehydrogenase (decarboxylating), mitochondrial (inferred by orthology to a human protein)</fullName>
    </submittedName>
</protein>
<dbReference type="Pfam" id="PF02347">
    <property type="entry name" value="GDC-P"/>
    <property type="match status" value="1"/>
</dbReference>
<feature type="domain" description="Glycine cleavage system P-protein N-terminal" evidence="1">
    <location>
        <begin position="1"/>
        <end position="70"/>
    </location>
</feature>
<dbReference type="GO" id="GO:0005739">
    <property type="term" value="C:mitochondrion"/>
    <property type="evidence" value="ECO:0007669"/>
    <property type="project" value="TreeGrafter"/>
</dbReference>
<dbReference type="STRING" id="27835.A0A0N4XS83"/>
<organism evidence="4">
    <name type="scientific">Nippostrongylus brasiliensis</name>
    <name type="common">Rat hookworm</name>
    <dbReference type="NCBI Taxonomy" id="27835"/>
    <lineage>
        <taxon>Eukaryota</taxon>
        <taxon>Metazoa</taxon>
        <taxon>Ecdysozoa</taxon>
        <taxon>Nematoda</taxon>
        <taxon>Chromadorea</taxon>
        <taxon>Rhabditida</taxon>
        <taxon>Rhabditina</taxon>
        <taxon>Rhabditomorpha</taxon>
        <taxon>Strongyloidea</taxon>
        <taxon>Heligmosomidae</taxon>
        <taxon>Nippostrongylus</taxon>
    </lineage>
</organism>
<reference evidence="2 3" key="2">
    <citation type="submission" date="2018-11" db="EMBL/GenBank/DDBJ databases">
        <authorList>
            <consortium name="Pathogen Informatics"/>
        </authorList>
    </citation>
    <scope>NUCLEOTIDE SEQUENCE [LARGE SCALE GENOMIC DNA]</scope>
</reference>
<accession>A0A0N4XS83</accession>
<keyword evidence="3" id="KW-1185">Reference proteome</keyword>
<reference evidence="4" key="1">
    <citation type="submission" date="2017-02" db="UniProtKB">
        <authorList>
            <consortium name="WormBaseParasite"/>
        </authorList>
    </citation>
    <scope>IDENTIFICATION</scope>
</reference>
<dbReference type="WBParaSite" id="NBR_0000538501-mRNA-1">
    <property type="protein sequence ID" value="NBR_0000538501-mRNA-1"/>
    <property type="gene ID" value="NBR_0000538501"/>
</dbReference>
<dbReference type="PANTHER" id="PTHR11773">
    <property type="entry name" value="GLYCINE DEHYDROGENASE, DECARBOXYLATING"/>
    <property type="match status" value="1"/>
</dbReference>
<dbReference type="AlphaFoldDB" id="A0A0N4XS83"/>
<dbReference type="PANTHER" id="PTHR11773:SF1">
    <property type="entry name" value="GLYCINE DEHYDROGENASE (DECARBOXYLATING), MITOCHONDRIAL"/>
    <property type="match status" value="1"/>
</dbReference>
<dbReference type="GO" id="GO:0005960">
    <property type="term" value="C:glycine cleavage complex"/>
    <property type="evidence" value="ECO:0007669"/>
    <property type="project" value="TreeGrafter"/>
</dbReference>
<sequence>MSAMYAVYHGPKRLIEIARFIHKSTSFLQSELVKASHQIAHKSYFDTLKVNVSDLTAFKKRAEEKQMNFR</sequence>
<evidence type="ECO:0000313" key="4">
    <source>
        <dbReference type="WBParaSite" id="NBR_0000538501-mRNA-1"/>
    </source>
</evidence>